<dbReference type="EMBL" id="LAZR01010262">
    <property type="protein sequence ID" value="KKM67940.1"/>
    <property type="molecule type" value="Genomic_DNA"/>
</dbReference>
<dbReference type="AlphaFoldDB" id="A0A0F9LUD7"/>
<proteinExistence type="predicted"/>
<name>A0A0F9LUD7_9ZZZZ</name>
<comment type="caution">
    <text evidence="1">The sequence shown here is derived from an EMBL/GenBank/DDBJ whole genome shotgun (WGS) entry which is preliminary data.</text>
</comment>
<sequence>MREEINRVTFAMSEDYKCKGICYVDCKHNKNDKCSIYDNILGCKNCKCIIGCNY</sequence>
<organism evidence="1">
    <name type="scientific">marine sediment metagenome</name>
    <dbReference type="NCBI Taxonomy" id="412755"/>
    <lineage>
        <taxon>unclassified sequences</taxon>
        <taxon>metagenomes</taxon>
        <taxon>ecological metagenomes</taxon>
    </lineage>
</organism>
<protein>
    <submittedName>
        <fullName evidence="1">Uncharacterized protein</fullName>
    </submittedName>
</protein>
<accession>A0A0F9LUD7</accession>
<gene>
    <name evidence="1" type="ORF">LCGC14_1466100</name>
</gene>
<reference evidence="1" key="1">
    <citation type="journal article" date="2015" name="Nature">
        <title>Complex archaea that bridge the gap between prokaryotes and eukaryotes.</title>
        <authorList>
            <person name="Spang A."/>
            <person name="Saw J.H."/>
            <person name="Jorgensen S.L."/>
            <person name="Zaremba-Niedzwiedzka K."/>
            <person name="Martijn J."/>
            <person name="Lind A.E."/>
            <person name="van Eijk R."/>
            <person name="Schleper C."/>
            <person name="Guy L."/>
            <person name="Ettema T.J."/>
        </authorList>
    </citation>
    <scope>NUCLEOTIDE SEQUENCE</scope>
</reference>
<evidence type="ECO:0000313" key="1">
    <source>
        <dbReference type="EMBL" id="KKM67940.1"/>
    </source>
</evidence>